<keyword evidence="3" id="KW-0808">Transferase</keyword>
<dbReference type="GO" id="GO:0016020">
    <property type="term" value="C:membrane"/>
    <property type="evidence" value="ECO:0007669"/>
    <property type="project" value="UniProtKB-SubCell"/>
</dbReference>
<evidence type="ECO:0000259" key="8">
    <source>
        <dbReference type="Pfam" id="PF13947"/>
    </source>
</evidence>
<dbReference type="GO" id="GO:0004674">
    <property type="term" value="F:protein serine/threonine kinase activity"/>
    <property type="evidence" value="ECO:0007669"/>
    <property type="project" value="UniProtKB-KW"/>
</dbReference>
<keyword evidence="4" id="KW-0732">Signal</keyword>
<dbReference type="InterPro" id="IPR025287">
    <property type="entry name" value="WAK_GUB"/>
</dbReference>
<evidence type="ECO:0000256" key="2">
    <source>
        <dbReference type="ARBA" id="ARBA00022527"/>
    </source>
</evidence>
<reference evidence="9" key="1">
    <citation type="journal article" date="2023" name="bioRxiv">
        <title>Improved chromosome-level genome assembly for marigold (Tagetes erecta).</title>
        <authorList>
            <person name="Jiang F."/>
            <person name="Yuan L."/>
            <person name="Wang S."/>
            <person name="Wang H."/>
            <person name="Xu D."/>
            <person name="Wang A."/>
            <person name="Fan W."/>
        </authorList>
    </citation>
    <scope>NUCLEOTIDE SEQUENCE</scope>
    <source>
        <strain evidence="9">WSJ</strain>
        <tissue evidence="9">Leaf</tissue>
    </source>
</reference>
<keyword evidence="2" id="KW-0418">Kinase</keyword>
<accession>A0AAD8NJT2</accession>
<keyword evidence="5" id="KW-1015">Disulfide bond</keyword>
<evidence type="ECO:0000256" key="5">
    <source>
        <dbReference type="ARBA" id="ARBA00023157"/>
    </source>
</evidence>
<protein>
    <submittedName>
        <fullName evidence="9">Uncharacterized protein</fullName>
    </submittedName>
</protein>
<gene>
    <name evidence="9" type="ORF">QVD17_37377</name>
</gene>
<sequence>MSIDLGNSPFLFSKRQNKFVFQGCGVAVMMDNGNVVTWCSTACLNVTLKDANMCVGNGCCQTTNPQFVKSYNINLENQGEDGACGLAFLVDIESYKDETLLDPYFLKNASFIPVSLLWTLTDLDHVTCCDKRDLGRRKVDVFNNTPVDTWKCDYSGLADNPYLIDGCRDDAIPKYAQPGCNDMCGNVRIPYPFGIGVDCSFHQWYTVDCNFSTPYLPALNNLEVLGVSLENQTIILNTPRFSDCQNIIRDSYEIMSVDIGRSPFFFGNNKFVFEGCGIAALMDNESVVTACSTSCRSVTPRNRNNYCETAFAYSLKSYRISITGLKEEDGACESAFLVDQNSYDEGRFTNQFIARNTSFIPISLMWTLPDSNQITCCYNNARGFRTLDMFNGTRFGSLTCYKYSSIEGNPYLIDGCKSNPDNYNHDNTEECQRCIDSGGYCTSTDRVYDVDNSVFSEKFGCYRDKKVSLGVILGISISMGERPISLTRFGENKSLATHFMLAMEEGRVMSIFDAVVIKEGTRDELLIVANIAMRCLHVNGKHRPTMKEVATELETIRRSHIPSTFQTKTGPMAYAEELTMLTYGESTSTFLSCNDTLS</sequence>
<evidence type="ECO:0000256" key="1">
    <source>
        <dbReference type="ARBA" id="ARBA00004479"/>
    </source>
</evidence>
<evidence type="ECO:0000313" key="10">
    <source>
        <dbReference type="Proteomes" id="UP001229421"/>
    </source>
</evidence>
<comment type="subcellular location">
    <subcellularLocation>
        <location evidence="1">Membrane</location>
        <topology evidence="1">Single-pass type I membrane protein</topology>
    </subcellularLocation>
</comment>
<proteinExistence type="predicted"/>
<keyword evidence="10" id="KW-1185">Reference proteome</keyword>
<evidence type="ECO:0000256" key="4">
    <source>
        <dbReference type="ARBA" id="ARBA00022729"/>
    </source>
</evidence>
<evidence type="ECO:0000256" key="6">
    <source>
        <dbReference type="ARBA" id="ARBA00023180"/>
    </source>
</evidence>
<dbReference type="Pfam" id="PF13947">
    <property type="entry name" value="GUB_WAK_bind"/>
    <property type="match status" value="1"/>
</dbReference>
<dbReference type="PANTHER" id="PTHR33491">
    <property type="entry name" value="OSJNBA0016N04.9 PROTEIN"/>
    <property type="match status" value="1"/>
</dbReference>
<dbReference type="Pfam" id="PF08488">
    <property type="entry name" value="WAK"/>
    <property type="match status" value="1"/>
</dbReference>
<keyword evidence="2" id="KW-0723">Serine/threonine-protein kinase</keyword>
<keyword evidence="6" id="KW-0325">Glycoprotein</keyword>
<dbReference type="InterPro" id="IPR013695">
    <property type="entry name" value="WAK"/>
</dbReference>
<feature type="domain" description="Wall-associated receptor kinase" evidence="7">
    <location>
        <begin position="53"/>
        <end position="123"/>
    </location>
</feature>
<evidence type="ECO:0000256" key="3">
    <source>
        <dbReference type="ARBA" id="ARBA00022679"/>
    </source>
</evidence>
<feature type="domain" description="Wall-associated receptor kinase galacturonan-binding" evidence="8">
    <location>
        <begin position="180"/>
        <end position="236"/>
    </location>
</feature>
<evidence type="ECO:0000259" key="7">
    <source>
        <dbReference type="Pfam" id="PF08488"/>
    </source>
</evidence>
<evidence type="ECO:0000313" key="9">
    <source>
        <dbReference type="EMBL" id="KAK1410836.1"/>
    </source>
</evidence>
<comment type="caution">
    <text evidence="9">The sequence shown here is derived from an EMBL/GenBank/DDBJ whole genome shotgun (WGS) entry which is preliminary data.</text>
</comment>
<dbReference type="AlphaFoldDB" id="A0AAD8NJT2"/>
<organism evidence="9 10">
    <name type="scientific">Tagetes erecta</name>
    <name type="common">African marigold</name>
    <dbReference type="NCBI Taxonomy" id="13708"/>
    <lineage>
        <taxon>Eukaryota</taxon>
        <taxon>Viridiplantae</taxon>
        <taxon>Streptophyta</taxon>
        <taxon>Embryophyta</taxon>
        <taxon>Tracheophyta</taxon>
        <taxon>Spermatophyta</taxon>
        <taxon>Magnoliopsida</taxon>
        <taxon>eudicotyledons</taxon>
        <taxon>Gunneridae</taxon>
        <taxon>Pentapetalae</taxon>
        <taxon>asterids</taxon>
        <taxon>campanulids</taxon>
        <taxon>Asterales</taxon>
        <taxon>Asteraceae</taxon>
        <taxon>Asteroideae</taxon>
        <taxon>Heliantheae alliance</taxon>
        <taxon>Tageteae</taxon>
        <taxon>Tagetes</taxon>
    </lineage>
</organism>
<dbReference type="EMBL" id="JAUHHV010000010">
    <property type="protein sequence ID" value="KAK1410836.1"/>
    <property type="molecule type" value="Genomic_DNA"/>
</dbReference>
<name>A0AAD8NJT2_TARER</name>
<dbReference type="Proteomes" id="UP001229421">
    <property type="component" value="Unassembled WGS sequence"/>
</dbReference>
<dbReference type="Gene3D" id="1.10.510.10">
    <property type="entry name" value="Transferase(Phosphotransferase) domain 1"/>
    <property type="match status" value="1"/>
</dbReference>
<dbReference type="GO" id="GO:0030247">
    <property type="term" value="F:polysaccharide binding"/>
    <property type="evidence" value="ECO:0007669"/>
    <property type="project" value="InterPro"/>
</dbReference>